<comment type="caution">
    <text evidence="1">The sequence shown here is derived from an EMBL/GenBank/DDBJ whole genome shotgun (WGS) entry which is preliminary data.</text>
</comment>
<dbReference type="Proteomes" id="UP001056120">
    <property type="component" value="Linkage Group LG21"/>
</dbReference>
<sequence length="702" mass="77733">MYFARTLIMLNMYQITNSDVQHVSKTCTIYIYLGMCNYCSFKCGPYCGDLHSLFILTCSTKRVEFFVYTPPPCASSWYPAISLNLHAKLFLLLLCGRFCRFWEKMEMMNMRNKSIFIIGVLFGAVLSLVTSEPMEDKKVLLDFIRKIPHSHVINWHTNSPACSNWTGVTCDHNRSSIIALRLPALSLEGSIPPNTLSRLSNLQILSLRSNSLSGPFPSDFSNLRNLTALHLQCNGFSGPLPLNFSVWNNLSLLNLSNNGFNGSISPSISSLTHLTALSLANNSLSGEVPDFSIASLQVLDLSDNNLTGTVPRSLARFPSSAFLGNQFAPENFSLPSVSPIKEASKGPKLSKSGFGIVIGGCVLLLGLIAYLMVVWHLKKESRNEDLQRADKKEKEVKGSQGGTGNGNGNLVFFEGSSLAFDLEDLFRASAEVLDKGTFGTTYKASLEDSNAVVVKRLQGVVNVARREFEQQMEIVGRTIHENVVPLRAYYYSKDEKLLVYDYFNQGSVSSMLHAKRADSSPLDWDSRLRIAIGAARGIAHIHTQANGKLVCGNIKASNTFLNHQRYGCVSDLGLAAVMVSPPMKSGGYNAPEITDTKKVYQASDVYSFGVLLLELLTGKSPTHATCGNEIVHLVRWVSSVVQEEWTAEVFDMELLRYPNIEEEMVEMLQIAMQCVAKSPEQRPKMAEVVKLVENIRTGEHRL</sequence>
<protein>
    <submittedName>
        <fullName evidence="1">Uncharacterized protein</fullName>
    </submittedName>
</protein>
<proteinExistence type="predicted"/>
<name>A0ACB9CAR9_9ASTR</name>
<gene>
    <name evidence="1" type="ORF">L1987_62537</name>
</gene>
<organism evidence="1 2">
    <name type="scientific">Smallanthus sonchifolius</name>
    <dbReference type="NCBI Taxonomy" id="185202"/>
    <lineage>
        <taxon>Eukaryota</taxon>
        <taxon>Viridiplantae</taxon>
        <taxon>Streptophyta</taxon>
        <taxon>Embryophyta</taxon>
        <taxon>Tracheophyta</taxon>
        <taxon>Spermatophyta</taxon>
        <taxon>Magnoliopsida</taxon>
        <taxon>eudicotyledons</taxon>
        <taxon>Gunneridae</taxon>
        <taxon>Pentapetalae</taxon>
        <taxon>asterids</taxon>
        <taxon>campanulids</taxon>
        <taxon>Asterales</taxon>
        <taxon>Asteraceae</taxon>
        <taxon>Asteroideae</taxon>
        <taxon>Heliantheae alliance</taxon>
        <taxon>Millerieae</taxon>
        <taxon>Smallanthus</taxon>
    </lineage>
</organism>
<keyword evidence="2" id="KW-1185">Reference proteome</keyword>
<reference evidence="1 2" key="2">
    <citation type="journal article" date="2022" name="Mol. Ecol. Resour.">
        <title>The genomes of chicory, endive, great burdock and yacon provide insights into Asteraceae paleo-polyploidization history and plant inulin production.</title>
        <authorList>
            <person name="Fan W."/>
            <person name="Wang S."/>
            <person name="Wang H."/>
            <person name="Wang A."/>
            <person name="Jiang F."/>
            <person name="Liu H."/>
            <person name="Zhao H."/>
            <person name="Xu D."/>
            <person name="Zhang Y."/>
        </authorList>
    </citation>
    <scope>NUCLEOTIDE SEQUENCE [LARGE SCALE GENOMIC DNA]</scope>
    <source>
        <strain evidence="2">cv. Yunnan</strain>
        <tissue evidence="1">Leaves</tissue>
    </source>
</reference>
<reference evidence="2" key="1">
    <citation type="journal article" date="2022" name="Mol. Ecol. Resour.">
        <title>The genomes of chicory, endive, great burdock and yacon provide insights into Asteraceae palaeo-polyploidization history and plant inulin production.</title>
        <authorList>
            <person name="Fan W."/>
            <person name="Wang S."/>
            <person name="Wang H."/>
            <person name="Wang A."/>
            <person name="Jiang F."/>
            <person name="Liu H."/>
            <person name="Zhao H."/>
            <person name="Xu D."/>
            <person name="Zhang Y."/>
        </authorList>
    </citation>
    <scope>NUCLEOTIDE SEQUENCE [LARGE SCALE GENOMIC DNA]</scope>
    <source>
        <strain evidence="2">cv. Yunnan</strain>
    </source>
</reference>
<accession>A0ACB9CAR9</accession>
<evidence type="ECO:0000313" key="1">
    <source>
        <dbReference type="EMBL" id="KAI3731349.1"/>
    </source>
</evidence>
<dbReference type="EMBL" id="CM042038">
    <property type="protein sequence ID" value="KAI3731349.1"/>
    <property type="molecule type" value="Genomic_DNA"/>
</dbReference>
<evidence type="ECO:0000313" key="2">
    <source>
        <dbReference type="Proteomes" id="UP001056120"/>
    </source>
</evidence>